<evidence type="ECO:0000313" key="18">
    <source>
        <dbReference type="EMBL" id="MBN3312304.1"/>
    </source>
</evidence>
<sequence length="453" mass="50132">MSHRGRSLSQLSCLQPARVTLDVSICSWPSPWPLTSLLYKASLPLQNDTEAQGANSSEGPLRSQCFIPADTDPHRSVGQALLRETAPDIYSGEDTAKCYNGNGQNYRGTVSKSQTGKDCLEWDYESLEILYQANALTLGLGNHNYCRNPNGERKPWCHVRQGFKIVREYCQILPCASKLTATCGKREQKLFKIVGGKVTAIESQPWTGAIFQRSRTSEFFTCGGSLIASCWLVTAAHCFPNGASTDPKRYSIFLGKGAINETDSRKEQKFQVEKIIIHPAFDDSQGNYNNDIALVKMRSQSGQCAVESRAVKTVCLPPQNIMLPPGSTCEIAGYGRERESLWYYSNYLREARVQLLPNSVCSSEQYYGNMLTGNMFCAGGSDWTVDSCKGDSGGPLVCEVDHRMYLFGIVSWGEGCARTYRPGVYTKVTNYNQWIAEQTGMQAMAAGAVYPQK</sequence>
<dbReference type="InterPro" id="IPR018114">
    <property type="entry name" value="TRYPSIN_HIS"/>
</dbReference>
<comment type="subcellular location">
    <subcellularLocation>
        <location evidence="1">Secreted</location>
        <location evidence="1">Extracellular space</location>
    </subcellularLocation>
</comment>
<evidence type="ECO:0000256" key="12">
    <source>
        <dbReference type="ARBA" id="ARBA00036320"/>
    </source>
</evidence>
<feature type="non-terminal residue" evidence="18">
    <location>
        <position position="453"/>
    </location>
</feature>
<evidence type="ECO:0000256" key="2">
    <source>
        <dbReference type="ARBA" id="ARBA00022525"/>
    </source>
</evidence>
<evidence type="ECO:0000256" key="8">
    <source>
        <dbReference type="ARBA" id="ARBA00022825"/>
    </source>
</evidence>
<keyword evidence="2" id="KW-0964">Secreted</keyword>
<dbReference type="InterPro" id="IPR000001">
    <property type="entry name" value="Kringle"/>
</dbReference>
<organism evidence="18 19">
    <name type="scientific">Atractosteus spatula</name>
    <name type="common">Alligator gar</name>
    <name type="synonym">Lepisosteus spatula</name>
    <dbReference type="NCBI Taxonomy" id="7917"/>
    <lineage>
        <taxon>Eukaryota</taxon>
        <taxon>Metazoa</taxon>
        <taxon>Chordata</taxon>
        <taxon>Craniata</taxon>
        <taxon>Vertebrata</taxon>
        <taxon>Euteleostomi</taxon>
        <taxon>Actinopterygii</taxon>
        <taxon>Neopterygii</taxon>
        <taxon>Holostei</taxon>
        <taxon>Semionotiformes</taxon>
        <taxon>Lepisosteidae</taxon>
        <taxon>Atractosteus</taxon>
    </lineage>
</organism>
<evidence type="ECO:0000256" key="6">
    <source>
        <dbReference type="ARBA" id="ARBA00022729"/>
    </source>
</evidence>
<dbReference type="EC" id="3.4.21.4" evidence="13"/>
<dbReference type="CDD" id="cd00190">
    <property type="entry name" value="Tryp_SPc"/>
    <property type="match status" value="1"/>
</dbReference>
<dbReference type="GO" id="GO:0005615">
    <property type="term" value="C:extracellular space"/>
    <property type="evidence" value="ECO:0007669"/>
    <property type="project" value="TreeGrafter"/>
</dbReference>
<evidence type="ECO:0000256" key="11">
    <source>
        <dbReference type="ARBA" id="ARBA00023202"/>
    </source>
</evidence>
<dbReference type="FunFam" id="2.40.20.10:FF:000016">
    <property type="entry name" value="Coagulation factor XII"/>
    <property type="match status" value="1"/>
</dbReference>
<dbReference type="InterPro" id="IPR050127">
    <property type="entry name" value="Serine_Proteases_S1"/>
</dbReference>
<proteinExistence type="predicted"/>
<dbReference type="PRINTS" id="PR00018">
    <property type="entry name" value="KRINGLE"/>
</dbReference>
<dbReference type="SUPFAM" id="SSF57440">
    <property type="entry name" value="Kringle-like"/>
    <property type="match status" value="1"/>
</dbReference>
<dbReference type="InterPro" id="IPR033116">
    <property type="entry name" value="TRYPSIN_SER"/>
</dbReference>
<dbReference type="PANTHER" id="PTHR24264">
    <property type="entry name" value="TRYPSIN-RELATED"/>
    <property type="match status" value="1"/>
</dbReference>
<comment type="caution">
    <text evidence="18">The sequence shown here is derived from an EMBL/GenBank/DDBJ whole genome shotgun (WGS) entry which is preliminary data.</text>
</comment>
<feature type="non-terminal residue" evidence="18">
    <location>
        <position position="1"/>
    </location>
</feature>
<dbReference type="InterPro" id="IPR001314">
    <property type="entry name" value="Peptidase_S1A"/>
</dbReference>
<dbReference type="PROSITE" id="PS00021">
    <property type="entry name" value="KRINGLE_1"/>
    <property type="match status" value="1"/>
</dbReference>
<dbReference type="Gene3D" id="2.40.20.10">
    <property type="entry name" value="Plasminogen Kringle 4"/>
    <property type="match status" value="1"/>
</dbReference>
<dbReference type="Pfam" id="PF00051">
    <property type="entry name" value="Kringle"/>
    <property type="match status" value="1"/>
</dbReference>
<evidence type="ECO:0000259" key="16">
    <source>
        <dbReference type="PROSITE" id="PS50070"/>
    </source>
</evidence>
<dbReference type="FunFam" id="2.40.10.10:FF:000003">
    <property type="entry name" value="Transmembrane serine protease 3"/>
    <property type="match status" value="1"/>
</dbReference>
<reference evidence="18" key="1">
    <citation type="journal article" date="2021" name="Cell">
        <title>Tracing the genetic footprints of vertebrate landing in non-teleost ray-finned fishes.</title>
        <authorList>
            <person name="Bi X."/>
            <person name="Wang K."/>
            <person name="Yang L."/>
            <person name="Pan H."/>
            <person name="Jiang H."/>
            <person name="Wei Q."/>
            <person name="Fang M."/>
            <person name="Yu H."/>
            <person name="Zhu C."/>
            <person name="Cai Y."/>
            <person name="He Y."/>
            <person name="Gan X."/>
            <person name="Zeng H."/>
            <person name="Yu D."/>
            <person name="Zhu Y."/>
            <person name="Jiang H."/>
            <person name="Qiu Q."/>
            <person name="Yang H."/>
            <person name="Zhang Y.E."/>
            <person name="Wang W."/>
            <person name="Zhu M."/>
            <person name="He S."/>
            <person name="Zhang G."/>
        </authorList>
    </citation>
    <scope>NUCLEOTIDE SEQUENCE</scope>
    <source>
        <strain evidence="18">Allg_001</strain>
    </source>
</reference>
<evidence type="ECO:0000256" key="15">
    <source>
        <dbReference type="RuleBase" id="RU363034"/>
    </source>
</evidence>
<keyword evidence="8 15" id="KW-0720">Serine protease</keyword>
<evidence type="ECO:0000313" key="19">
    <source>
        <dbReference type="Proteomes" id="UP000736164"/>
    </source>
</evidence>
<evidence type="ECO:0000256" key="1">
    <source>
        <dbReference type="ARBA" id="ARBA00004239"/>
    </source>
</evidence>
<dbReference type="SUPFAM" id="SSF50494">
    <property type="entry name" value="Trypsin-like serine proteases"/>
    <property type="match status" value="1"/>
</dbReference>
<dbReference type="InterPro" id="IPR009003">
    <property type="entry name" value="Peptidase_S1_PA"/>
</dbReference>
<dbReference type="Proteomes" id="UP000736164">
    <property type="component" value="Unassembled WGS sequence"/>
</dbReference>
<feature type="disulfide bond" evidence="14">
    <location>
        <begin position="98"/>
        <end position="175"/>
    </location>
</feature>
<dbReference type="Gene3D" id="2.40.10.10">
    <property type="entry name" value="Trypsin-like serine proteases"/>
    <property type="match status" value="2"/>
</dbReference>
<dbReference type="PROSITE" id="PS00135">
    <property type="entry name" value="TRYPSIN_SER"/>
    <property type="match status" value="1"/>
</dbReference>
<evidence type="ECO:0000256" key="14">
    <source>
        <dbReference type="PROSITE-ProRule" id="PRU00121"/>
    </source>
</evidence>
<dbReference type="GO" id="GO:0031639">
    <property type="term" value="P:plasminogen activation"/>
    <property type="evidence" value="ECO:0007669"/>
    <property type="project" value="TreeGrafter"/>
</dbReference>
<evidence type="ECO:0000256" key="3">
    <source>
        <dbReference type="ARBA" id="ARBA00022536"/>
    </source>
</evidence>
<dbReference type="InterPro" id="IPR038178">
    <property type="entry name" value="Kringle_sf"/>
</dbReference>
<dbReference type="InterPro" id="IPR018056">
    <property type="entry name" value="Kringle_CS"/>
</dbReference>
<dbReference type="EMBL" id="JAAWVO010004557">
    <property type="protein sequence ID" value="MBN3312304.1"/>
    <property type="molecule type" value="Genomic_DNA"/>
</dbReference>
<dbReference type="GO" id="GO:0004252">
    <property type="term" value="F:serine-type endopeptidase activity"/>
    <property type="evidence" value="ECO:0007669"/>
    <property type="project" value="UniProtKB-EC"/>
</dbReference>
<gene>
    <name evidence="18" type="primary">Plau</name>
    <name evidence="18" type="ORF">GTO95_0011447</name>
</gene>
<dbReference type="SMART" id="SM00130">
    <property type="entry name" value="KR"/>
    <property type="match status" value="1"/>
</dbReference>
<feature type="domain" description="Peptidase S1" evidence="17">
    <location>
        <begin position="193"/>
        <end position="440"/>
    </location>
</feature>
<feature type="domain" description="Kringle" evidence="16">
    <location>
        <begin position="97"/>
        <end position="175"/>
    </location>
</feature>
<evidence type="ECO:0000256" key="7">
    <source>
        <dbReference type="ARBA" id="ARBA00022801"/>
    </source>
</evidence>
<keyword evidence="9" id="KW-0865">Zymogen</keyword>
<dbReference type="InterPro" id="IPR001254">
    <property type="entry name" value="Trypsin_dom"/>
</dbReference>
<keyword evidence="10 14" id="KW-1015">Disulfide bond</keyword>
<dbReference type="InterPro" id="IPR013806">
    <property type="entry name" value="Kringle-like"/>
</dbReference>
<keyword evidence="3" id="KW-0245">EGF-like domain</keyword>
<evidence type="ECO:0000256" key="10">
    <source>
        <dbReference type="ARBA" id="ARBA00023157"/>
    </source>
</evidence>
<dbReference type="SMART" id="SM00020">
    <property type="entry name" value="Tryp_SPc"/>
    <property type="match status" value="1"/>
</dbReference>
<comment type="caution">
    <text evidence="14">Lacks conserved residue(s) required for the propagation of feature annotation.</text>
</comment>
<evidence type="ECO:0000256" key="4">
    <source>
        <dbReference type="ARBA" id="ARBA00022572"/>
    </source>
</evidence>
<accession>A0A8J7T6P1</accession>
<keyword evidence="7 15" id="KW-0378">Hydrolase</keyword>
<keyword evidence="11" id="KW-0617">Plasminogen activation</keyword>
<dbReference type="PROSITE" id="PS50240">
    <property type="entry name" value="TRYPSIN_DOM"/>
    <property type="match status" value="1"/>
</dbReference>
<comment type="catalytic activity">
    <reaction evidence="12">
        <text>Preferential cleavage: Arg-|-Xaa, Lys-|-Xaa.</text>
        <dbReference type="EC" id="3.4.21.4"/>
    </reaction>
</comment>
<keyword evidence="5 15" id="KW-0645">Protease</keyword>
<evidence type="ECO:0000256" key="13">
    <source>
        <dbReference type="ARBA" id="ARBA00038868"/>
    </source>
</evidence>
<dbReference type="Pfam" id="PF00089">
    <property type="entry name" value="Trypsin"/>
    <property type="match status" value="1"/>
</dbReference>
<dbReference type="PRINTS" id="PR00722">
    <property type="entry name" value="CHYMOTRYPSIN"/>
</dbReference>
<dbReference type="PROSITE" id="PS50070">
    <property type="entry name" value="KRINGLE_2"/>
    <property type="match status" value="1"/>
</dbReference>
<dbReference type="InterPro" id="IPR043504">
    <property type="entry name" value="Peptidase_S1_PA_chymotrypsin"/>
</dbReference>
<dbReference type="AlphaFoldDB" id="A0A8J7T6P1"/>
<keyword evidence="4 14" id="KW-0420">Kringle</keyword>
<dbReference type="PANTHER" id="PTHR24264:SF38">
    <property type="entry name" value="UROKINASE-TYPE PLASMINOGEN ACTIVATOR"/>
    <property type="match status" value="1"/>
</dbReference>
<protein>
    <recommendedName>
        <fullName evidence="13">trypsin</fullName>
        <ecNumber evidence="13">3.4.21.4</ecNumber>
    </recommendedName>
</protein>
<dbReference type="CDD" id="cd00108">
    <property type="entry name" value="KR"/>
    <property type="match status" value="1"/>
</dbReference>
<evidence type="ECO:0000256" key="5">
    <source>
        <dbReference type="ARBA" id="ARBA00022670"/>
    </source>
</evidence>
<keyword evidence="19" id="KW-1185">Reference proteome</keyword>
<evidence type="ECO:0000256" key="9">
    <source>
        <dbReference type="ARBA" id="ARBA00023145"/>
    </source>
</evidence>
<dbReference type="PROSITE" id="PS00134">
    <property type="entry name" value="TRYPSIN_HIS"/>
    <property type="match status" value="1"/>
</dbReference>
<keyword evidence="6" id="KW-0732">Signal</keyword>
<name>A0A8J7T6P1_ATRSP</name>
<dbReference type="GO" id="GO:0033628">
    <property type="term" value="P:regulation of cell adhesion mediated by integrin"/>
    <property type="evidence" value="ECO:0007669"/>
    <property type="project" value="TreeGrafter"/>
</dbReference>
<evidence type="ECO:0000259" key="17">
    <source>
        <dbReference type="PROSITE" id="PS50240"/>
    </source>
</evidence>